<dbReference type="Proteomes" id="UP000822688">
    <property type="component" value="Chromosome 3"/>
</dbReference>
<proteinExistence type="predicted"/>
<dbReference type="EMBL" id="CM026423">
    <property type="protein sequence ID" value="KAG0584319.1"/>
    <property type="molecule type" value="Genomic_DNA"/>
</dbReference>
<accession>A0A8T0IMX8</accession>
<evidence type="ECO:0000313" key="1">
    <source>
        <dbReference type="EMBL" id="KAG0584319.1"/>
    </source>
</evidence>
<name>A0A8T0IMX8_CERPU</name>
<organism evidence="1 2">
    <name type="scientific">Ceratodon purpureus</name>
    <name type="common">Fire moss</name>
    <name type="synonym">Dicranum purpureum</name>
    <dbReference type="NCBI Taxonomy" id="3225"/>
    <lineage>
        <taxon>Eukaryota</taxon>
        <taxon>Viridiplantae</taxon>
        <taxon>Streptophyta</taxon>
        <taxon>Embryophyta</taxon>
        <taxon>Bryophyta</taxon>
        <taxon>Bryophytina</taxon>
        <taxon>Bryopsida</taxon>
        <taxon>Dicranidae</taxon>
        <taxon>Pseudoditrichales</taxon>
        <taxon>Ditrichaceae</taxon>
        <taxon>Ceratodon</taxon>
    </lineage>
</organism>
<gene>
    <name evidence="1" type="ORF">KC19_3G202400</name>
</gene>
<evidence type="ECO:0000313" key="2">
    <source>
        <dbReference type="Proteomes" id="UP000822688"/>
    </source>
</evidence>
<protein>
    <submittedName>
        <fullName evidence="1">Uncharacterized protein</fullName>
    </submittedName>
</protein>
<comment type="caution">
    <text evidence="1">The sequence shown here is derived from an EMBL/GenBank/DDBJ whole genome shotgun (WGS) entry which is preliminary data.</text>
</comment>
<reference evidence="1" key="1">
    <citation type="submission" date="2020-06" db="EMBL/GenBank/DDBJ databases">
        <title>WGS assembly of Ceratodon purpureus strain R40.</title>
        <authorList>
            <person name="Carey S.B."/>
            <person name="Jenkins J."/>
            <person name="Shu S."/>
            <person name="Lovell J.T."/>
            <person name="Sreedasyam A."/>
            <person name="Maumus F."/>
            <person name="Tiley G.P."/>
            <person name="Fernandez-Pozo N."/>
            <person name="Barry K."/>
            <person name="Chen C."/>
            <person name="Wang M."/>
            <person name="Lipzen A."/>
            <person name="Daum C."/>
            <person name="Saski C.A."/>
            <person name="Payton A.C."/>
            <person name="Mcbreen J.C."/>
            <person name="Conrad R.E."/>
            <person name="Kollar L.M."/>
            <person name="Olsson S."/>
            <person name="Huttunen S."/>
            <person name="Landis J.B."/>
            <person name="Wickett N.J."/>
            <person name="Johnson M.G."/>
            <person name="Rensing S.A."/>
            <person name="Grimwood J."/>
            <person name="Schmutz J."/>
            <person name="Mcdaniel S.F."/>
        </authorList>
    </citation>
    <scope>NUCLEOTIDE SEQUENCE</scope>
    <source>
        <strain evidence="1">R40</strain>
    </source>
</reference>
<keyword evidence="2" id="KW-1185">Reference proteome</keyword>
<sequence>MPLHDSSLIRYKANAAFKSITISSSFPLEGCGLLKVVSAWEVKCFPHMHL</sequence>
<dbReference type="AlphaFoldDB" id="A0A8T0IMX8"/>